<evidence type="ECO:0000313" key="8">
    <source>
        <dbReference type="EMBL" id="CAF3588617.1"/>
    </source>
</evidence>
<dbReference type="GO" id="GO:0016779">
    <property type="term" value="F:nucleotidyltransferase activity"/>
    <property type="evidence" value="ECO:0007669"/>
    <property type="project" value="UniProtKB-KW"/>
</dbReference>
<dbReference type="PROSITE" id="PS51996">
    <property type="entry name" value="TR_MART"/>
    <property type="match status" value="1"/>
</dbReference>
<dbReference type="InterPro" id="IPR009057">
    <property type="entry name" value="Homeodomain-like_sf"/>
</dbReference>
<evidence type="ECO:0000256" key="4">
    <source>
        <dbReference type="ARBA" id="ARBA00022695"/>
    </source>
</evidence>
<comment type="similarity">
    <text evidence="1 6">Belongs to the Arg-specific ADP-ribosyltransferase family.</text>
</comment>
<feature type="compositionally biased region" description="Basic and acidic residues" evidence="7">
    <location>
        <begin position="271"/>
        <end position="281"/>
    </location>
</feature>
<evidence type="ECO:0000256" key="2">
    <source>
        <dbReference type="ARBA" id="ARBA00022676"/>
    </source>
</evidence>
<accession>A0A818MB01</accession>
<organism evidence="8 9">
    <name type="scientific">Rotaria socialis</name>
    <dbReference type="NCBI Taxonomy" id="392032"/>
    <lineage>
        <taxon>Eukaryota</taxon>
        <taxon>Metazoa</taxon>
        <taxon>Spiralia</taxon>
        <taxon>Gnathifera</taxon>
        <taxon>Rotifera</taxon>
        <taxon>Eurotatoria</taxon>
        <taxon>Bdelloidea</taxon>
        <taxon>Philodinida</taxon>
        <taxon>Philodinidae</taxon>
        <taxon>Rotaria</taxon>
    </lineage>
</organism>
<reference evidence="8" key="1">
    <citation type="submission" date="2021-02" db="EMBL/GenBank/DDBJ databases">
        <authorList>
            <person name="Nowell W R."/>
        </authorList>
    </citation>
    <scope>NUCLEOTIDE SEQUENCE</scope>
</reference>
<sequence>MAEAKGTVHFNRFIDVSEEPGKLLQPIEGYQSLELVSLEEAIEPIVKFCPDVRRRAYIAKGNCDPPKDGLTQDESASIFLYTMEWAPRDQCLYVVLNSILRSKNRNRLITPWLLFMKLLLTALFNLRSCGMTVWRGVRLDLRKEYVVGKTYTWWGFSSCTESLHVLESESFLGQEEKRTMFSIECFNGKKIRPHSSLEEEDEILLLPGSQFIVKSHLQPSKKDPDLIIIHLQQVVPPFVLLEEPSISKKDNLSDLDKQTKVKLTITSTEPKPQHLKSDSKLSTKPIPKPVDEEKKYQIKSDIRKVVLRMAHDGVSSLQIAKLRKVVSERTVRRWQHLYRSTDTIDLKTPADRPRIILTKRFIRKVKNRFIYKGPQSARKLANSLGISKETIGRIIHEDFHLHVYRVTIESNLNDEHKQRRESFTYWARKFF</sequence>
<dbReference type="InterPro" id="IPR000768">
    <property type="entry name" value="ART"/>
</dbReference>
<dbReference type="Proteomes" id="UP000663869">
    <property type="component" value="Unassembled WGS sequence"/>
</dbReference>
<evidence type="ECO:0000256" key="3">
    <source>
        <dbReference type="ARBA" id="ARBA00022679"/>
    </source>
</evidence>
<feature type="region of interest" description="Disordered" evidence="7">
    <location>
        <begin position="266"/>
        <end position="288"/>
    </location>
</feature>
<evidence type="ECO:0000256" key="5">
    <source>
        <dbReference type="ARBA" id="ARBA00047597"/>
    </source>
</evidence>
<name>A0A818MB01_9BILA</name>
<dbReference type="EC" id="2.4.2.31" evidence="6"/>
<evidence type="ECO:0000313" key="9">
    <source>
        <dbReference type="Proteomes" id="UP000663869"/>
    </source>
</evidence>
<evidence type="ECO:0000256" key="6">
    <source>
        <dbReference type="RuleBase" id="RU361228"/>
    </source>
</evidence>
<dbReference type="SUPFAM" id="SSF46689">
    <property type="entry name" value="Homeodomain-like"/>
    <property type="match status" value="1"/>
</dbReference>
<keyword evidence="6" id="KW-0520">NAD</keyword>
<keyword evidence="3 6" id="KW-0808">Transferase</keyword>
<keyword evidence="6" id="KW-0521">NADP</keyword>
<proteinExistence type="inferred from homology"/>
<keyword evidence="4" id="KW-0548">Nucleotidyltransferase</keyword>
<dbReference type="EMBL" id="CAJNYU010002703">
    <property type="protein sequence ID" value="CAF3588617.1"/>
    <property type="molecule type" value="Genomic_DNA"/>
</dbReference>
<dbReference type="AlphaFoldDB" id="A0A818MB01"/>
<gene>
    <name evidence="8" type="ORF">FME351_LOCUS21334</name>
</gene>
<keyword evidence="2 6" id="KW-0328">Glycosyltransferase</keyword>
<protein>
    <recommendedName>
        <fullName evidence="6">NAD(P)(+)--arginine ADP-ribosyltransferase</fullName>
        <ecNumber evidence="6">2.4.2.31</ecNumber>
    </recommendedName>
    <alternativeName>
        <fullName evidence="6">Mono(ADP-ribosyl)transferase</fullName>
    </alternativeName>
</protein>
<evidence type="ECO:0000256" key="7">
    <source>
        <dbReference type="SAM" id="MobiDB-lite"/>
    </source>
</evidence>
<comment type="catalytic activity">
    <reaction evidence="5 6">
        <text>L-arginyl-[protein] + NAD(+) = N(omega)-(ADP-D-ribosyl)-L-arginyl-[protein] + nicotinamide + H(+)</text>
        <dbReference type="Rhea" id="RHEA:19149"/>
        <dbReference type="Rhea" id="RHEA-COMP:10532"/>
        <dbReference type="Rhea" id="RHEA-COMP:15087"/>
        <dbReference type="ChEBI" id="CHEBI:15378"/>
        <dbReference type="ChEBI" id="CHEBI:17154"/>
        <dbReference type="ChEBI" id="CHEBI:29965"/>
        <dbReference type="ChEBI" id="CHEBI:57540"/>
        <dbReference type="ChEBI" id="CHEBI:142554"/>
        <dbReference type="EC" id="2.4.2.31"/>
    </reaction>
</comment>
<evidence type="ECO:0000256" key="1">
    <source>
        <dbReference type="ARBA" id="ARBA00009558"/>
    </source>
</evidence>
<comment type="caution">
    <text evidence="8">The sequence shown here is derived from an EMBL/GenBank/DDBJ whole genome shotgun (WGS) entry which is preliminary data.</text>
</comment>
<dbReference type="GO" id="GO:0106274">
    <property type="term" value="F:NAD+-protein-arginine ADP-ribosyltransferase activity"/>
    <property type="evidence" value="ECO:0007669"/>
    <property type="project" value="UniProtKB-EC"/>
</dbReference>
<dbReference type="Gene3D" id="3.90.176.10">
    <property type="entry name" value="Toxin ADP-ribosyltransferase, Chain A, domain 1"/>
    <property type="match status" value="1"/>
</dbReference>
<dbReference type="Pfam" id="PF01129">
    <property type="entry name" value="ART"/>
    <property type="match status" value="1"/>
</dbReference>
<dbReference type="SUPFAM" id="SSF56399">
    <property type="entry name" value="ADP-ribosylation"/>
    <property type="match status" value="1"/>
</dbReference>